<gene>
    <name evidence="2" type="ORF">UX78_C0019G0013</name>
</gene>
<accession>A0A0G1REI7</accession>
<feature type="transmembrane region" description="Helical" evidence="1">
    <location>
        <begin position="14"/>
        <end position="35"/>
    </location>
</feature>
<evidence type="ECO:0000256" key="1">
    <source>
        <dbReference type="SAM" id="Phobius"/>
    </source>
</evidence>
<evidence type="ECO:0000313" key="3">
    <source>
        <dbReference type="Proteomes" id="UP000034607"/>
    </source>
</evidence>
<name>A0A0G1REI7_9BACT</name>
<proteinExistence type="predicted"/>
<dbReference type="EMBL" id="LCNM01000019">
    <property type="protein sequence ID" value="KKU55507.1"/>
    <property type="molecule type" value="Genomic_DNA"/>
</dbReference>
<evidence type="ECO:0000313" key="2">
    <source>
        <dbReference type="EMBL" id="KKU55507.1"/>
    </source>
</evidence>
<keyword evidence="1" id="KW-0472">Membrane</keyword>
<dbReference type="AlphaFoldDB" id="A0A0G1REI7"/>
<dbReference type="Proteomes" id="UP000034607">
    <property type="component" value="Unassembled WGS sequence"/>
</dbReference>
<keyword evidence="1" id="KW-1133">Transmembrane helix</keyword>
<organism evidence="2 3">
    <name type="scientific">Candidatus Amesbacteria bacterium GW2011_GWA2_47_11</name>
    <dbReference type="NCBI Taxonomy" id="1618357"/>
    <lineage>
        <taxon>Bacteria</taxon>
        <taxon>Candidatus Amesiibacteriota</taxon>
    </lineage>
</organism>
<sequence>MAEGKNKGSAAGKVGAAVVGAAVGAAAGVAAMVLTDPKKKKALIRAAKDMEKKAAVGLDKLSKGAVNLQKRINQELKAVKGK</sequence>
<keyword evidence="1" id="KW-0812">Transmembrane</keyword>
<protein>
    <submittedName>
        <fullName evidence="2">Uncharacterized protein</fullName>
    </submittedName>
</protein>
<comment type="caution">
    <text evidence="2">The sequence shown here is derived from an EMBL/GenBank/DDBJ whole genome shotgun (WGS) entry which is preliminary data.</text>
</comment>
<reference evidence="2 3" key="1">
    <citation type="journal article" date="2015" name="Nature">
        <title>rRNA introns, odd ribosomes, and small enigmatic genomes across a large radiation of phyla.</title>
        <authorList>
            <person name="Brown C.T."/>
            <person name="Hug L.A."/>
            <person name="Thomas B.C."/>
            <person name="Sharon I."/>
            <person name="Castelle C.J."/>
            <person name="Singh A."/>
            <person name="Wilkins M.J."/>
            <person name="Williams K.H."/>
            <person name="Banfield J.F."/>
        </authorList>
    </citation>
    <scope>NUCLEOTIDE SEQUENCE [LARGE SCALE GENOMIC DNA]</scope>
</reference>